<accession>A0ABV7T8X1</accession>
<evidence type="ECO:0000313" key="4">
    <source>
        <dbReference type="Proteomes" id="UP001595630"/>
    </source>
</evidence>
<organism evidence="3 4">
    <name type="scientific">Stutzerimonas tarimensis</name>
    <dbReference type="NCBI Taxonomy" id="1507735"/>
    <lineage>
        <taxon>Bacteria</taxon>
        <taxon>Pseudomonadati</taxon>
        <taxon>Pseudomonadota</taxon>
        <taxon>Gammaproteobacteria</taxon>
        <taxon>Pseudomonadales</taxon>
        <taxon>Pseudomonadaceae</taxon>
        <taxon>Stutzerimonas</taxon>
    </lineage>
</organism>
<dbReference type="InterPro" id="IPR018376">
    <property type="entry name" value="Enoyl-CoA_hyd/isom_CS"/>
</dbReference>
<evidence type="ECO:0000256" key="1">
    <source>
        <dbReference type="ARBA" id="ARBA00005254"/>
    </source>
</evidence>
<name>A0ABV7T8X1_9GAMM</name>
<dbReference type="Proteomes" id="UP001595630">
    <property type="component" value="Unassembled WGS sequence"/>
</dbReference>
<proteinExistence type="inferred from homology"/>
<dbReference type="EMBL" id="JBHRXZ010000024">
    <property type="protein sequence ID" value="MFC3609346.1"/>
    <property type="molecule type" value="Genomic_DNA"/>
</dbReference>
<gene>
    <name evidence="3" type="ORF">ACFOMF_16340</name>
</gene>
<dbReference type="InterPro" id="IPR029045">
    <property type="entry name" value="ClpP/crotonase-like_dom_sf"/>
</dbReference>
<dbReference type="InterPro" id="IPR014748">
    <property type="entry name" value="Enoyl-CoA_hydra_C"/>
</dbReference>
<dbReference type="InterPro" id="IPR001753">
    <property type="entry name" value="Enoyl-CoA_hydra/iso"/>
</dbReference>
<dbReference type="RefSeq" id="WP_386366810.1">
    <property type="nucleotide sequence ID" value="NZ_JBHRXZ010000024.1"/>
</dbReference>
<comment type="caution">
    <text evidence="3">The sequence shown here is derived from an EMBL/GenBank/DDBJ whole genome shotgun (WGS) entry which is preliminary data.</text>
</comment>
<dbReference type="PANTHER" id="PTHR43459">
    <property type="entry name" value="ENOYL-COA HYDRATASE"/>
    <property type="match status" value="1"/>
</dbReference>
<dbReference type="Gene3D" id="3.90.226.10">
    <property type="entry name" value="2-enoyl-CoA Hydratase, Chain A, domain 1"/>
    <property type="match status" value="1"/>
</dbReference>
<reference evidence="4" key="1">
    <citation type="journal article" date="2019" name="Int. J. Syst. Evol. Microbiol.">
        <title>The Global Catalogue of Microorganisms (GCM) 10K type strain sequencing project: providing services to taxonomists for standard genome sequencing and annotation.</title>
        <authorList>
            <consortium name="The Broad Institute Genomics Platform"/>
            <consortium name="The Broad Institute Genome Sequencing Center for Infectious Disease"/>
            <person name="Wu L."/>
            <person name="Ma J."/>
        </authorList>
    </citation>
    <scope>NUCLEOTIDE SEQUENCE [LARGE SCALE GENOMIC DNA]</scope>
    <source>
        <strain evidence="4">KCTC 42447</strain>
    </source>
</reference>
<dbReference type="SUPFAM" id="SSF52096">
    <property type="entry name" value="ClpP/crotonase"/>
    <property type="match status" value="1"/>
</dbReference>
<dbReference type="Gene3D" id="1.10.12.10">
    <property type="entry name" value="Lyase 2-enoyl-coa Hydratase, Chain A, domain 2"/>
    <property type="match status" value="1"/>
</dbReference>
<dbReference type="Pfam" id="PF00378">
    <property type="entry name" value="ECH_1"/>
    <property type="match status" value="1"/>
</dbReference>
<keyword evidence="4" id="KW-1185">Reference proteome</keyword>
<evidence type="ECO:0000313" key="3">
    <source>
        <dbReference type="EMBL" id="MFC3609346.1"/>
    </source>
</evidence>
<dbReference type="PANTHER" id="PTHR43459:SF1">
    <property type="entry name" value="EG:BACN32G11.4 PROTEIN"/>
    <property type="match status" value="1"/>
</dbReference>
<dbReference type="PROSITE" id="PS00166">
    <property type="entry name" value="ENOYL_COA_HYDRATASE"/>
    <property type="match status" value="1"/>
</dbReference>
<comment type="similarity">
    <text evidence="1 2">Belongs to the enoyl-CoA hydratase/isomerase family.</text>
</comment>
<evidence type="ECO:0000256" key="2">
    <source>
        <dbReference type="RuleBase" id="RU003707"/>
    </source>
</evidence>
<dbReference type="CDD" id="cd06558">
    <property type="entry name" value="crotonase-like"/>
    <property type="match status" value="1"/>
</dbReference>
<sequence>MNKTLLIERRGAVLHLSLNRPDKRNAMDLDMRDELAAAIQAIRDDRSIHAVLLSGQGGAFCAGGDLRGISSAGLDTEGWRTRMQETHRWLRDLLTLDRPVVAAVEGVAYGAGFSLALAADFVVAAPSARFCMSFGKVGVVPDLGALYTLPRIVGVHKARELMLSAREIDAREAENLGIAYEIQPAEHLLERAHLLAERLAGSSPATASLIKRGLDMSLSSSLDSMLDFEAAAQAIAFSTDYYRIAVGRFIEKKPALFQWPAREVRMIAKPQADYQREGAQHG</sequence>
<protein>
    <submittedName>
        <fullName evidence="3">Enoyl-CoA hydratase/isomerase family protein</fullName>
    </submittedName>
</protein>